<dbReference type="RefSeq" id="WP_142112851.1">
    <property type="nucleotide sequence ID" value="NZ_BAAATB010000006.1"/>
</dbReference>
<comment type="caution">
    <text evidence="2">The sequence shown here is derived from an EMBL/GenBank/DDBJ whole genome shotgun (WGS) entry which is preliminary data.</text>
</comment>
<dbReference type="Gene3D" id="3.40.50.150">
    <property type="entry name" value="Vaccinia Virus protein VP39"/>
    <property type="match status" value="1"/>
</dbReference>
<keyword evidence="3" id="KW-1185">Reference proteome</keyword>
<gene>
    <name evidence="2" type="ORF">FB389_1821</name>
</gene>
<dbReference type="Pfam" id="PF18096">
    <property type="entry name" value="Thump_like"/>
    <property type="match status" value="1"/>
</dbReference>
<sequence length="422" mass="44603">MELETATALTRPATLQIVEDMQSWPTTDPLRIADRLGKLGLAPDLVAALQTQRSLRASLRPKIGDLASDFLGTTAGAEQATRWPIAQLRAQQMRAMGAHSVADLCCGLGVDALALAGTGMRVTAYELDEATAHLASHNLRRTGATVITGDGLRADLAGADAIFADPARRTSGGNRIHDPREYSPSLDAVWALRRQVQIMAVKVAPAIRHSSIPADARPQWTSLDGDLVETCLWWEAAGASHHDSVPRHTATIAATSPRGDANGTAAAVHIAGIPDGSYGAPTVGLATDPDAPGAYIAEPDAAIIRSHLVGTWLAQAAASSEIPRPALVAPGIAYVASVAPLPLAKNYRILETLPFHIKKLGGYLRARGVGSVTIKKRGVEVTPELVRKQLRLRGDDHATLIVTRVAGHHRALVVEPVEGNHP</sequence>
<protein>
    <recommendedName>
        <fullName evidence="1">THUMP-like domain-containing protein</fullName>
    </recommendedName>
</protein>
<evidence type="ECO:0000313" key="2">
    <source>
        <dbReference type="EMBL" id="TQK77106.1"/>
    </source>
</evidence>
<dbReference type="OrthoDB" id="9810570at2"/>
<organism evidence="2 3">
    <name type="scientific">Rarobacter incanus</name>
    <dbReference type="NCBI Taxonomy" id="153494"/>
    <lineage>
        <taxon>Bacteria</taxon>
        <taxon>Bacillati</taxon>
        <taxon>Actinomycetota</taxon>
        <taxon>Actinomycetes</taxon>
        <taxon>Micrococcales</taxon>
        <taxon>Rarobacteraceae</taxon>
        <taxon>Rarobacter</taxon>
    </lineage>
</organism>
<accession>A0A542SR61</accession>
<dbReference type="SUPFAM" id="SSF53335">
    <property type="entry name" value="S-adenosyl-L-methionine-dependent methyltransferases"/>
    <property type="match status" value="1"/>
</dbReference>
<proteinExistence type="predicted"/>
<dbReference type="Proteomes" id="UP000316181">
    <property type="component" value="Unassembled WGS sequence"/>
</dbReference>
<dbReference type="InterPro" id="IPR041497">
    <property type="entry name" value="Thump-like"/>
</dbReference>
<dbReference type="AlphaFoldDB" id="A0A542SR61"/>
<evidence type="ECO:0000313" key="3">
    <source>
        <dbReference type="Proteomes" id="UP000316181"/>
    </source>
</evidence>
<feature type="domain" description="THUMP-like" evidence="1">
    <location>
        <begin position="346"/>
        <end position="416"/>
    </location>
</feature>
<dbReference type="EMBL" id="VFNV01000001">
    <property type="protein sequence ID" value="TQK77106.1"/>
    <property type="molecule type" value="Genomic_DNA"/>
</dbReference>
<name>A0A542SR61_9MICO</name>
<dbReference type="CDD" id="cd02440">
    <property type="entry name" value="AdoMet_MTases"/>
    <property type="match status" value="1"/>
</dbReference>
<evidence type="ECO:0000259" key="1">
    <source>
        <dbReference type="Pfam" id="PF18096"/>
    </source>
</evidence>
<dbReference type="InterPro" id="IPR029063">
    <property type="entry name" value="SAM-dependent_MTases_sf"/>
</dbReference>
<reference evidence="2 3" key="1">
    <citation type="submission" date="2019-06" db="EMBL/GenBank/DDBJ databases">
        <title>Sequencing the genomes of 1000 actinobacteria strains.</title>
        <authorList>
            <person name="Klenk H.-P."/>
        </authorList>
    </citation>
    <scope>NUCLEOTIDE SEQUENCE [LARGE SCALE GENOMIC DNA]</scope>
    <source>
        <strain evidence="2 3">DSM 10596</strain>
    </source>
</reference>